<reference evidence="3" key="4">
    <citation type="journal article" date="2018" name="Nat. Plants">
        <title>Whole-genome landscape of Medicago truncatula symbiotic genes.</title>
        <authorList>
            <person name="Pecrix Y."/>
            <person name="Gamas P."/>
            <person name="Carrere S."/>
        </authorList>
    </citation>
    <scope>NUCLEOTIDE SEQUENCE</scope>
    <source>
        <tissue evidence="3">Leaves</tissue>
    </source>
</reference>
<dbReference type="Proteomes" id="UP000265566">
    <property type="component" value="Chromosome 5"/>
</dbReference>
<sequence>MTKPSNFLQKPSPIIVQRQENKKMMCLDEQLQRQLSNISNEDYHGNKFASIPFVWESQPGTPKHRSNQNSLPPLTPPPSYFQNANKKPITKAKKNFFLQSLFHKRTTKKDCVLDRSPAASSTFVSYSSSSSSSSLSVSSPRPTSYSVPSSPMIHSRKGENEDLYDVTSSSVCFGNVRSRGSYSSMFKKVLLGDFM</sequence>
<feature type="region of interest" description="Disordered" evidence="1">
    <location>
        <begin position="122"/>
        <end position="160"/>
    </location>
</feature>
<dbReference type="STRING" id="3880.G7KFM9"/>
<dbReference type="EnsemblPlants" id="AES98960">
    <property type="protein sequence ID" value="AES98960"/>
    <property type="gene ID" value="MTR_5g075040"/>
</dbReference>
<evidence type="ECO:0000313" key="4">
    <source>
        <dbReference type="EnsemblPlants" id="AES98960"/>
    </source>
</evidence>
<name>G7KFM9_MEDTR</name>
<dbReference type="HOGENOM" id="CLU_094776_2_0_1"/>
<keyword evidence="5" id="KW-1185">Reference proteome</keyword>
<dbReference type="PANTHER" id="PTHR33257:SF46">
    <property type="entry name" value="OVATE FAMILY PROTEIN"/>
    <property type="match status" value="1"/>
</dbReference>
<reference evidence="4" key="3">
    <citation type="submission" date="2015-04" db="UniProtKB">
        <authorList>
            <consortium name="EnsemblPlants"/>
        </authorList>
    </citation>
    <scope>IDENTIFICATION</scope>
    <source>
        <strain evidence="4">cv. Jemalong A17</strain>
    </source>
</reference>
<dbReference type="AlphaFoldDB" id="G7KFM9"/>
<reference evidence="2 5" key="2">
    <citation type="journal article" date="2014" name="BMC Genomics">
        <title>An improved genome release (version Mt4.0) for the model legume Medicago truncatula.</title>
        <authorList>
            <person name="Tang H."/>
            <person name="Krishnakumar V."/>
            <person name="Bidwell S."/>
            <person name="Rosen B."/>
            <person name="Chan A."/>
            <person name="Zhou S."/>
            <person name="Gentzbittel L."/>
            <person name="Childs K.L."/>
            <person name="Yandell M."/>
            <person name="Gundlach H."/>
            <person name="Mayer K.F."/>
            <person name="Schwartz D.C."/>
            <person name="Town C.D."/>
        </authorList>
    </citation>
    <scope>GENOME REANNOTATION</scope>
    <source>
        <strain evidence="4 5">cv. Jemalong A17</strain>
    </source>
</reference>
<dbReference type="eggNOG" id="ENOG502SAE2">
    <property type="taxonomic scope" value="Eukaryota"/>
</dbReference>
<dbReference type="OrthoDB" id="1741718at2759"/>
<gene>
    <name evidence="4" type="primary">11442068</name>
    <name evidence="2" type="ordered locus">MTR_5g075040</name>
    <name evidence="3" type="ORF">MtrunA17_Chr5g0432461</name>
</gene>
<protein>
    <submittedName>
        <fullName evidence="2 4">Uncharacterized protein</fullName>
    </submittedName>
</protein>
<dbReference type="EMBL" id="PSQE01000005">
    <property type="protein sequence ID" value="RHN56720.1"/>
    <property type="molecule type" value="Genomic_DNA"/>
</dbReference>
<evidence type="ECO:0000313" key="3">
    <source>
        <dbReference type="EMBL" id="RHN56720.1"/>
    </source>
</evidence>
<dbReference type="KEGG" id="mtr:11442068"/>
<reference evidence="2 5" key="1">
    <citation type="journal article" date="2011" name="Nature">
        <title>The Medicago genome provides insight into the evolution of rhizobial symbioses.</title>
        <authorList>
            <person name="Young N.D."/>
            <person name="Debelle F."/>
            <person name="Oldroyd G.E."/>
            <person name="Geurts R."/>
            <person name="Cannon S.B."/>
            <person name="Udvardi M.K."/>
            <person name="Benedito V.A."/>
            <person name="Mayer K.F."/>
            <person name="Gouzy J."/>
            <person name="Schoof H."/>
            <person name="Van de Peer Y."/>
            <person name="Proost S."/>
            <person name="Cook D.R."/>
            <person name="Meyers B.C."/>
            <person name="Spannagl M."/>
            <person name="Cheung F."/>
            <person name="De Mita S."/>
            <person name="Krishnakumar V."/>
            <person name="Gundlach H."/>
            <person name="Zhou S."/>
            <person name="Mudge J."/>
            <person name="Bharti A.K."/>
            <person name="Murray J.D."/>
            <person name="Naoumkina M.A."/>
            <person name="Rosen B."/>
            <person name="Silverstein K.A."/>
            <person name="Tang H."/>
            <person name="Rombauts S."/>
            <person name="Zhao P.X."/>
            <person name="Zhou P."/>
            <person name="Barbe V."/>
            <person name="Bardou P."/>
            <person name="Bechner M."/>
            <person name="Bellec A."/>
            <person name="Berger A."/>
            <person name="Berges H."/>
            <person name="Bidwell S."/>
            <person name="Bisseling T."/>
            <person name="Choisne N."/>
            <person name="Couloux A."/>
            <person name="Denny R."/>
            <person name="Deshpande S."/>
            <person name="Dai X."/>
            <person name="Doyle J.J."/>
            <person name="Dudez A.M."/>
            <person name="Farmer A.D."/>
            <person name="Fouteau S."/>
            <person name="Franken C."/>
            <person name="Gibelin C."/>
            <person name="Gish J."/>
            <person name="Goldstein S."/>
            <person name="Gonzalez A.J."/>
            <person name="Green P.J."/>
            <person name="Hallab A."/>
            <person name="Hartog M."/>
            <person name="Hua A."/>
            <person name="Humphray S.J."/>
            <person name="Jeong D.H."/>
            <person name="Jing Y."/>
            <person name="Jocker A."/>
            <person name="Kenton S.M."/>
            <person name="Kim D.J."/>
            <person name="Klee K."/>
            <person name="Lai H."/>
            <person name="Lang C."/>
            <person name="Lin S."/>
            <person name="Macmil S.L."/>
            <person name="Magdelenat G."/>
            <person name="Matthews L."/>
            <person name="McCorrison J."/>
            <person name="Monaghan E.L."/>
            <person name="Mun J.H."/>
            <person name="Najar F.Z."/>
            <person name="Nicholson C."/>
            <person name="Noirot C."/>
            <person name="O'Bleness M."/>
            <person name="Paule C.R."/>
            <person name="Poulain J."/>
            <person name="Prion F."/>
            <person name="Qin B."/>
            <person name="Qu C."/>
            <person name="Retzel E.F."/>
            <person name="Riddle C."/>
            <person name="Sallet E."/>
            <person name="Samain S."/>
            <person name="Samson N."/>
            <person name="Sanders I."/>
            <person name="Saurat O."/>
            <person name="Scarpelli C."/>
            <person name="Schiex T."/>
            <person name="Segurens B."/>
            <person name="Severin A.J."/>
            <person name="Sherrier D.J."/>
            <person name="Shi R."/>
            <person name="Sims S."/>
            <person name="Singer S.R."/>
            <person name="Sinharoy S."/>
            <person name="Sterck L."/>
            <person name="Viollet A."/>
            <person name="Wang B.B."/>
            <person name="Wang K."/>
            <person name="Wang M."/>
            <person name="Wang X."/>
            <person name="Warfsmann J."/>
            <person name="Weissenbach J."/>
            <person name="White D.D."/>
            <person name="White J.D."/>
            <person name="Wiley G.B."/>
            <person name="Wincker P."/>
            <person name="Xing Y."/>
            <person name="Yang L."/>
            <person name="Yao Z."/>
            <person name="Ying F."/>
            <person name="Zhai J."/>
            <person name="Zhou L."/>
            <person name="Zuber A."/>
            <person name="Denarie J."/>
            <person name="Dixon R.A."/>
            <person name="May G.D."/>
            <person name="Schwartz D.C."/>
            <person name="Rogers J."/>
            <person name="Quetier F."/>
            <person name="Town C.D."/>
            <person name="Roe B.A."/>
        </authorList>
    </citation>
    <scope>NUCLEOTIDE SEQUENCE [LARGE SCALE GENOMIC DNA]</scope>
    <source>
        <strain evidence="2">A17</strain>
        <strain evidence="4 5">cv. Jemalong A17</strain>
    </source>
</reference>
<dbReference type="PaxDb" id="3880-AES98960"/>
<evidence type="ECO:0000313" key="2">
    <source>
        <dbReference type="EMBL" id="AES98960.1"/>
    </source>
</evidence>
<organism evidence="2 5">
    <name type="scientific">Medicago truncatula</name>
    <name type="common">Barrel medic</name>
    <name type="synonym">Medicago tribuloides</name>
    <dbReference type="NCBI Taxonomy" id="3880"/>
    <lineage>
        <taxon>Eukaryota</taxon>
        <taxon>Viridiplantae</taxon>
        <taxon>Streptophyta</taxon>
        <taxon>Embryophyta</taxon>
        <taxon>Tracheophyta</taxon>
        <taxon>Spermatophyta</taxon>
        <taxon>Magnoliopsida</taxon>
        <taxon>eudicotyledons</taxon>
        <taxon>Gunneridae</taxon>
        <taxon>Pentapetalae</taxon>
        <taxon>rosids</taxon>
        <taxon>fabids</taxon>
        <taxon>Fabales</taxon>
        <taxon>Fabaceae</taxon>
        <taxon>Papilionoideae</taxon>
        <taxon>50 kb inversion clade</taxon>
        <taxon>NPAAA clade</taxon>
        <taxon>Hologalegina</taxon>
        <taxon>IRL clade</taxon>
        <taxon>Trifolieae</taxon>
        <taxon>Medicago</taxon>
    </lineage>
</organism>
<dbReference type="Proteomes" id="UP000002051">
    <property type="component" value="Chromosome 5"/>
</dbReference>
<feature type="region of interest" description="Disordered" evidence="1">
    <location>
        <begin position="59"/>
        <end position="85"/>
    </location>
</feature>
<proteinExistence type="predicted"/>
<dbReference type="OMA" id="GCYSSMF"/>
<evidence type="ECO:0000256" key="1">
    <source>
        <dbReference type="SAM" id="MobiDB-lite"/>
    </source>
</evidence>
<dbReference type="EMBL" id="CM001221">
    <property type="protein sequence ID" value="AES98960.1"/>
    <property type="molecule type" value="Genomic_DNA"/>
</dbReference>
<accession>G7KFM9</accession>
<dbReference type="PANTHER" id="PTHR33257">
    <property type="entry name" value="OS05G0165500 PROTEIN"/>
    <property type="match status" value="1"/>
</dbReference>
<feature type="compositionally biased region" description="Low complexity" evidence="1">
    <location>
        <begin position="122"/>
        <end position="151"/>
    </location>
</feature>
<dbReference type="Gramene" id="rna32159">
    <property type="protein sequence ID" value="RHN56720.1"/>
    <property type="gene ID" value="gene32159"/>
</dbReference>
<evidence type="ECO:0000313" key="5">
    <source>
        <dbReference type="Proteomes" id="UP000002051"/>
    </source>
</evidence>